<reference evidence="1 2" key="1">
    <citation type="journal article" date="2017" name="Gigascience">
        <title>Genome sequence of the small brown planthopper, Laodelphax striatellus.</title>
        <authorList>
            <person name="Zhu J."/>
            <person name="Jiang F."/>
            <person name="Wang X."/>
            <person name="Yang P."/>
            <person name="Bao Y."/>
            <person name="Zhao W."/>
            <person name="Wang W."/>
            <person name="Lu H."/>
            <person name="Wang Q."/>
            <person name="Cui N."/>
            <person name="Li J."/>
            <person name="Chen X."/>
            <person name="Luo L."/>
            <person name="Yu J."/>
            <person name="Kang L."/>
            <person name="Cui F."/>
        </authorList>
    </citation>
    <scope>NUCLEOTIDE SEQUENCE [LARGE SCALE GENOMIC DNA]</scope>
    <source>
        <strain evidence="1">Lst14</strain>
    </source>
</reference>
<dbReference type="InterPro" id="IPR036691">
    <property type="entry name" value="Endo/exonu/phosph_ase_sf"/>
</dbReference>
<dbReference type="SUPFAM" id="SSF56219">
    <property type="entry name" value="DNase I-like"/>
    <property type="match status" value="1"/>
</dbReference>
<proteinExistence type="predicted"/>
<evidence type="ECO:0000313" key="2">
    <source>
        <dbReference type="Proteomes" id="UP000291343"/>
    </source>
</evidence>
<organism evidence="1 2">
    <name type="scientific">Laodelphax striatellus</name>
    <name type="common">Small brown planthopper</name>
    <name type="synonym">Delphax striatella</name>
    <dbReference type="NCBI Taxonomy" id="195883"/>
    <lineage>
        <taxon>Eukaryota</taxon>
        <taxon>Metazoa</taxon>
        <taxon>Ecdysozoa</taxon>
        <taxon>Arthropoda</taxon>
        <taxon>Hexapoda</taxon>
        <taxon>Insecta</taxon>
        <taxon>Pterygota</taxon>
        <taxon>Neoptera</taxon>
        <taxon>Paraneoptera</taxon>
        <taxon>Hemiptera</taxon>
        <taxon>Auchenorrhyncha</taxon>
        <taxon>Fulgoroidea</taxon>
        <taxon>Delphacidae</taxon>
        <taxon>Criomorphinae</taxon>
        <taxon>Laodelphax</taxon>
    </lineage>
</organism>
<sequence>MDSLERLLGLHPKTAAAIALPTAALTRKGRHLTGTFCLSGDTMEGIIQCLVFLKAFSELKMKIVEFKGISERIAMLKLKSQGKLLHIYQVYAPTSMAEEAEHESFIYNSLTAALSRERNNWKNITLIIGDFNSQVGKQEEGERLTVGKYGYGQGTKLDKDWWISVKSKD</sequence>
<accession>A0A482XCM7</accession>
<dbReference type="OrthoDB" id="6630118at2759"/>
<gene>
    <name evidence="1" type="ORF">LSTR_LSTR004238</name>
</gene>
<dbReference type="InParanoid" id="A0A482XCM7"/>
<comment type="caution">
    <text evidence="1">The sequence shown here is derived from an EMBL/GenBank/DDBJ whole genome shotgun (WGS) entry which is preliminary data.</text>
</comment>
<evidence type="ECO:0008006" key="3">
    <source>
        <dbReference type="Google" id="ProtNLM"/>
    </source>
</evidence>
<dbReference type="Gene3D" id="3.60.10.10">
    <property type="entry name" value="Endonuclease/exonuclease/phosphatase"/>
    <property type="match status" value="1"/>
</dbReference>
<protein>
    <recommendedName>
        <fullName evidence="3">Endonuclease/exonuclease/phosphatase domain-containing protein</fullName>
    </recommendedName>
</protein>
<dbReference type="EMBL" id="QKKF02012238">
    <property type="protein sequence ID" value="RZF43725.1"/>
    <property type="molecule type" value="Genomic_DNA"/>
</dbReference>
<dbReference type="AlphaFoldDB" id="A0A482XCM7"/>
<name>A0A482XCM7_LAOST</name>
<keyword evidence="2" id="KW-1185">Reference proteome</keyword>
<dbReference type="Proteomes" id="UP000291343">
    <property type="component" value="Unassembled WGS sequence"/>
</dbReference>
<evidence type="ECO:0000313" key="1">
    <source>
        <dbReference type="EMBL" id="RZF43725.1"/>
    </source>
</evidence>